<protein>
    <submittedName>
        <fullName evidence="3">Ankyrin repeat domain-containing protein</fullName>
    </submittedName>
</protein>
<gene>
    <name evidence="3" type="ORF">I6G21_07510</name>
</gene>
<evidence type="ECO:0000313" key="4">
    <source>
        <dbReference type="Proteomes" id="UP000594975"/>
    </source>
</evidence>
<organism evidence="3 4">
    <name type="scientific">Rothia kristinae</name>
    <dbReference type="NCBI Taxonomy" id="37923"/>
    <lineage>
        <taxon>Bacteria</taxon>
        <taxon>Bacillati</taxon>
        <taxon>Actinomycetota</taxon>
        <taxon>Actinomycetes</taxon>
        <taxon>Micrococcales</taxon>
        <taxon>Micrococcaceae</taxon>
        <taxon>Rothia</taxon>
    </lineage>
</organism>
<dbReference type="Gene3D" id="1.25.40.20">
    <property type="entry name" value="Ankyrin repeat-containing domain"/>
    <property type="match status" value="1"/>
</dbReference>
<name>A0A7T3CHX6_9MICC</name>
<dbReference type="PROSITE" id="PS50088">
    <property type="entry name" value="ANK_REPEAT"/>
    <property type="match status" value="2"/>
</dbReference>
<reference evidence="3 4" key="1">
    <citation type="submission" date="2020-12" db="EMBL/GenBank/DDBJ databases">
        <title>FDA dAtabase for Regulatory Grade micrObial Sequences (FDA-ARGOS): Supporting development and validation of Infectious Disease Dx tests.</title>
        <authorList>
            <person name="Sproer C."/>
            <person name="Gronow S."/>
            <person name="Severitt S."/>
            <person name="Schroder I."/>
            <person name="Tallon L."/>
            <person name="Sadzewicz L."/>
            <person name="Zhao X."/>
            <person name="Boylan J."/>
            <person name="Ott S."/>
            <person name="Bowen H."/>
            <person name="Vavikolanu K."/>
            <person name="Mehta A."/>
            <person name="Aluvathingal J."/>
            <person name="Nadendla S."/>
            <person name="Lowell S."/>
            <person name="Myers T."/>
            <person name="Yan Y."/>
            <person name="Sichtig H."/>
        </authorList>
    </citation>
    <scope>NUCLEOTIDE SEQUENCE [LARGE SCALE GENOMIC DNA]</scope>
    <source>
        <strain evidence="3 4">FDAARGOS_864</strain>
    </source>
</reference>
<accession>A0A7T3CHX6</accession>
<dbReference type="PROSITE" id="PS50297">
    <property type="entry name" value="ANK_REP_REGION"/>
    <property type="match status" value="2"/>
</dbReference>
<evidence type="ECO:0000256" key="2">
    <source>
        <dbReference type="PROSITE-ProRule" id="PRU00023"/>
    </source>
</evidence>
<dbReference type="SUPFAM" id="SSF48403">
    <property type="entry name" value="Ankyrin repeat"/>
    <property type="match status" value="1"/>
</dbReference>
<dbReference type="InterPro" id="IPR002110">
    <property type="entry name" value="Ankyrin_rpt"/>
</dbReference>
<sequence length="149" mass="15970">MSAEQNPHAEPQTPDGAAPLSDRELEALNQVFDLARDGRTEQLAAVLEQGIPVNLTNANGDTLLILAAYRQQPEVVRLLLERGADADRLNDRGQTALVCAVFRNHEPIARMLLEAGADASQGHQSPEAVAAFFGLPGMTRLLAEHRGGA</sequence>
<dbReference type="GeneID" id="61263230"/>
<dbReference type="Proteomes" id="UP000594975">
    <property type="component" value="Chromosome"/>
</dbReference>
<keyword evidence="1" id="KW-0677">Repeat</keyword>
<dbReference type="RefSeq" id="WP_129357887.1">
    <property type="nucleotide sequence ID" value="NZ_CP065738.1"/>
</dbReference>
<proteinExistence type="predicted"/>
<dbReference type="AlphaFoldDB" id="A0A7T3CHX6"/>
<evidence type="ECO:0000313" key="3">
    <source>
        <dbReference type="EMBL" id="QPT53135.1"/>
    </source>
</evidence>
<dbReference type="InterPro" id="IPR036770">
    <property type="entry name" value="Ankyrin_rpt-contain_sf"/>
</dbReference>
<feature type="repeat" description="ANK" evidence="2">
    <location>
        <begin position="92"/>
        <end position="124"/>
    </location>
</feature>
<dbReference type="KEGG" id="rkr:I6G21_07510"/>
<dbReference type="EMBL" id="CP065738">
    <property type="protein sequence ID" value="QPT53135.1"/>
    <property type="molecule type" value="Genomic_DNA"/>
</dbReference>
<feature type="repeat" description="ANK" evidence="2">
    <location>
        <begin position="59"/>
        <end position="91"/>
    </location>
</feature>
<keyword evidence="2" id="KW-0040">ANK repeat</keyword>
<evidence type="ECO:0000256" key="1">
    <source>
        <dbReference type="ARBA" id="ARBA00022737"/>
    </source>
</evidence>
<dbReference type="SMART" id="SM00248">
    <property type="entry name" value="ANK"/>
    <property type="match status" value="2"/>
</dbReference>
<dbReference type="PANTHER" id="PTHR24161">
    <property type="entry name" value="ANK_REP_REGION DOMAIN-CONTAINING PROTEIN-RELATED"/>
    <property type="match status" value="1"/>
</dbReference>
<dbReference type="PANTHER" id="PTHR24161:SF85">
    <property type="entry name" value="PALMITOYLTRANSFERASE HIP14"/>
    <property type="match status" value="1"/>
</dbReference>
<dbReference type="Pfam" id="PF12796">
    <property type="entry name" value="Ank_2"/>
    <property type="match status" value="1"/>
</dbReference>